<dbReference type="EC" id="5.6.2.4" evidence="5"/>
<dbReference type="Proteomes" id="UP000284842">
    <property type="component" value="Unassembled WGS sequence"/>
</dbReference>
<feature type="domain" description="DEAD/DEAH-box helicase" evidence="7">
    <location>
        <begin position="70"/>
        <end position="166"/>
    </location>
</feature>
<dbReference type="GO" id="GO:0005694">
    <property type="term" value="C:chromosome"/>
    <property type="evidence" value="ECO:0007669"/>
    <property type="project" value="TreeGrafter"/>
</dbReference>
<dbReference type="GO" id="GO:0005737">
    <property type="term" value="C:cytoplasm"/>
    <property type="evidence" value="ECO:0007669"/>
    <property type="project" value="TreeGrafter"/>
</dbReference>
<organism evidence="8 9">
    <name type="scientific">Panaeolus cyanescens</name>
    <dbReference type="NCBI Taxonomy" id="181874"/>
    <lineage>
        <taxon>Eukaryota</taxon>
        <taxon>Fungi</taxon>
        <taxon>Dikarya</taxon>
        <taxon>Basidiomycota</taxon>
        <taxon>Agaricomycotina</taxon>
        <taxon>Agaricomycetes</taxon>
        <taxon>Agaricomycetidae</taxon>
        <taxon>Agaricales</taxon>
        <taxon>Agaricineae</taxon>
        <taxon>Galeropsidaceae</taxon>
        <taxon>Panaeolus</taxon>
    </lineage>
</organism>
<evidence type="ECO:0000256" key="5">
    <source>
        <dbReference type="ARBA" id="ARBA00034808"/>
    </source>
</evidence>
<dbReference type="GO" id="GO:0043138">
    <property type="term" value="F:3'-5' DNA helicase activity"/>
    <property type="evidence" value="ECO:0007669"/>
    <property type="project" value="UniProtKB-EC"/>
</dbReference>
<dbReference type="EMBL" id="NHTK01000897">
    <property type="protein sequence ID" value="PPR04750.1"/>
    <property type="molecule type" value="Genomic_DNA"/>
</dbReference>
<evidence type="ECO:0000313" key="8">
    <source>
        <dbReference type="EMBL" id="PPR04750.1"/>
    </source>
</evidence>
<dbReference type="InterPro" id="IPR011545">
    <property type="entry name" value="DEAD/DEAH_box_helicase_dom"/>
</dbReference>
<evidence type="ECO:0000256" key="1">
    <source>
        <dbReference type="ARBA" id="ARBA00005446"/>
    </source>
</evidence>
<dbReference type="GO" id="GO:0000724">
    <property type="term" value="P:double-strand break repair via homologous recombination"/>
    <property type="evidence" value="ECO:0007669"/>
    <property type="project" value="TreeGrafter"/>
</dbReference>
<dbReference type="STRING" id="181874.A0A409YNW4"/>
<feature type="region of interest" description="Disordered" evidence="6">
    <location>
        <begin position="463"/>
        <end position="483"/>
    </location>
</feature>
<proteinExistence type="inferred from homology"/>
<keyword evidence="9" id="KW-1185">Reference proteome</keyword>
<evidence type="ECO:0000256" key="3">
    <source>
        <dbReference type="ARBA" id="ARBA00023235"/>
    </source>
</evidence>
<dbReference type="GO" id="GO:0003677">
    <property type="term" value="F:DNA binding"/>
    <property type="evidence" value="ECO:0007669"/>
    <property type="project" value="UniProtKB-KW"/>
</dbReference>
<accession>A0A409YNW4</accession>
<evidence type="ECO:0000259" key="7">
    <source>
        <dbReference type="Pfam" id="PF00270"/>
    </source>
</evidence>
<dbReference type="PANTHER" id="PTHR13710:SF105">
    <property type="entry name" value="ATP-DEPENDENT DNA HELICASE Q1"/>
    <property type="match status" value="1"/>
</dbReference>
<evidence type="ECO:0000256" key="2">
    <source>
        <dbReference type="ARBA" id="ARBA00023125"/>
    </source>
</evidence>
<comment type="similarity">
    <text evidence="1">Belongs to the helicase family. RecQ subfamily.</text>
</comment>
<gene>
    <name evidence="8" type="ORF">CVT24_006896</name>
</gene>
<dbReference type="GO" id="GO:0005524">
    <property type="term" value="F:ATP binding"/>
    <property type="evidence" value="ECO:0007669"/>
    <property type="project" value="InterPro"/>
</dbReference>
<dbReference type="Pfam" id="PF00270">
    <property type="entry name" value="DEAD"/>
    <property type="match status" value="1"/>
</dbReference>
<comment type="caution">
    <text evidence="8">The sequence shown here is derived from an EMBL/GenBank/DDBJ whole genome shotgun (WGS) entry which is preliminary data.</text>
</comment>
<feature type="region of interest" description="Disordered" evidence="6">
    <location>
        <begin position="1"/>
        <end position="35"/>
    </location>
</feature>
<dbReference type="AlphaFoldDB" id="A0A409YNW4"/>
<evidence type="ECO:0000256" key="4">
    <source>
        <dbReference type="ARBA" id="ARBA00034617"/>
    </source>
</evidence>
<reference evidence="8 9" key="1">
    <citation type="journal article" date="2018" name="Evol. Lett.">
        <title>Horizontal gene cluster transfer increased hallucinogenic mushroom diversity.</title>
        <authorList>
            <person name="Reynolds H.T."/>
            <person name="Vijayakumar V."/>
            <person name="Gluck-Thaler E."/>
            <person name="Korotkin H.B."/>
            <person name="Matheny P.B."/>
            <person name="Slot J.C."/>
        </authorList>
    </citation>
    <scope>NUCLEOTIDE SEQUENCE [LARGE SCALE GENOMIC DNA]</scope>
    <source>
        <strain evidence="8 9">2629</strain>
    </source>
</reference>
<evidence type="ECO:0000313" key="9">
    <source>
        <dbReference type="Proteomes" id="UP000284842"/>
    </source>
</evidence>
<dbReference type="SUPFAM" id="SSF52540">
    <property type="entry name" value="P-loop containing nucleoside triphosphate hydrolases"/>
    <property type="match status" value="1"/>
</dbReference>
<name>A0A409YNW4_9AGAR</name>
<dbReference type="GO" id="GO:0009378">
    <property type="term" value="F:four-way junction helicase activity"/>
    <property type="evidence" value="ECO:0007669"/>
    <property type="project" value="TreeGrafter"/>
</dbReference>
<comment type="catalytic activity">
    <reaction evidence="4">
        <text>Couples ATP hydrolysis with the unwinding of duplex DNA by translocating in the 3'-5' direction.</text>
        <dbReference type="EC" id="5.6.2.4"/>
    </reaction>
</comment>
<sequence length="483" mass="54195">MVHAAPSILAVPTTPTRSKRASEVETPRRRKEPSSLALRGLRSNQKESIAAVRNKVTKKLKLEFEMDDWQVHLIHKIRMGYDSILLAGTGYGKSLIFQGLAVMDPMSIVIVISPLKALERDQVLEAEAKGIRAAMINENTACSNLWARLRQGKDHLYYVSPEMILGNSFSEGDTQIMKKGKAVALELKGYREKREKIEKPLENLINLQHIDSQSTKSNCIHNFFRQHFRPKTQLNTFTSLDPDPFHPDQKGSRSLASNFQLSWTTLTMLDWQAPLNNCCNFCNKSLNDLYQAPGADDARLTAYASDFTFPLVVASATDATQNPRGRAHAFSITSHTSTESEPQAIAVPMSQVAFKPLKQRCTLPDSQKKNLHTQLEAWRDQQNPAVQPELEGFALFSSRLVMPDKVIKRLVDYGGHFLRHVEVTPELIHKVAQWDLATDSSLRQVVNIICCWRQQAVLELTPGGRGGQKKRLKRSGADPTSSC</sequence>
<protein>
    <recommendedName>
        <fullName evidence="5">DNA 3'-5' helicase</fullName>
        <ecNumber evidence="5">5.6.2.4</ecNumber>
    </recommendedName>
</protein>
<dbReference type="InterPro" id="IPR027417">
    <property type="entry name" value="P-loop_NTPase"/>
</dbReference>
<dbReference type="OrthoDB" id="2499463at2759"/>
<dbReference type="InParanoid" id="A0A409YNW4"/>
<keyword evidence="3" id="KW-0413">Isomerase</keyword>
<dbReference type="PANTHER" id="PTHR13710">
    <property type="entry name" value="DNA HELICASE RECQ FAMILY MEMBER"/>
    <property type="match status" value="1"/>
</dbReference>
<dbReference type="Gene3D" id="3.40.50.300">
    <property type="entry name" value="P-loop containing nucleotide triphosphate hydrolases"/>
    <property type="match status" value="1"/>
</dbReference>
<evidence type="ECO:0000256" key="6">
    <source>
        <dbReference type="SAM" id="MobiDB-lite"/>
    </source>
</evidence>
<keyword evidence="2" id="KW-0238">DNA-binding</keyword>